<accession>A0A2X0KUS5</accession>
<name>A0A2X0KUS5_9BASI</name>
<protein>
    <submittedName>
        <fullName evidence="1">BZ3500_MvSof-1268-A1-R1_Chr7-3g09642 protein</fullName>
    </submittedName>
</protein>
<reference evidence="2" key="1">
    <citation type="submission" date="2016-10" db="EMBL/GenBank/DDBJ databases">
        <authorList>
            <person name="Jeantristanb JTB J.-T."/>
            <person name="Ricardo R."/>
        </authorList>
    </citation>
    <scope>NUCLEOTIDE SEQUENCE [LARGE SCALE GENOMIC DNA]</scope>
</reference>
<evidence type="ECO:0000313" key="1">
    <source>
        <dbReference type="EMBL" id="SDA02333.1"/>
    </source>
</evidence>
<sequence>MPVCSRLAAAAAASDPRAEPPRAGARLIVAVVPLETPFRDLYPASKVIRPIALPLDESTIVLDNTTDPRFSAWRLSDDPSRLPVCKKIVIYRLEHVVGWGGSLHFLHLRGSCRSERRHTYAERLGAVLLVNNDNWIYGRYEYYCEPYTIDCVPPSGWYDETLASRIGSEGWEQADRIVMNFDDSEAMDNLEQKLFLDGEIDGLRRLYDLEFGGRTPPSVLPAPETLPPPMSSFYAHAKTVQRLWKPVPEIWADIERVKAMMGIGGEYPTIAAQVRLGDKVREFNASIDVVNVQNSFGNLTAHLELMHDLYDRLVDSPSSPKPWYPLSSKARRFPRNKQPRAIIMTAEDDVLDKMASDPIASPSQYDRPPALNVPQPASFKQATFIQMGMESRVAHTRGLVRDIFIMAKEADAAVLTMGSNLGRLALLLGGADSALGPVDSEGEHVGGRMRALDAWFFFKPWAVQMWEAIGIQDDGHHHMIHPTRA</sequence>
<dbReference type="OrthoDB" id="2535883at2759"/>
<dbReference type="Proteomes" id="UP000249723">
    <property type="component" value="Unassembled WGS sequence"/>
</dbReference>
<gene>
    <name evidence="1" type="ORF">BZ3500_MVSOF-1268-A1-R1_CHR7-3G09642</name>
</gene>
<organism evidence="1 2">
    <name type="scientific">Microbotryum saponariae</name>
    <dbReference type="NCBI Taxonomy" id="289078"/>
    <lineage>
        <taxon>Eukaryota</taxon>
        <taxon>Fungi</taxon>
        <taxon>Dikarya</taxon>
        <taxon>Basidiomycota</taxon>
        <taxon>Pucciniomycotina</taxon>
        <taxon>Microbotryomycetes</taxon>
        <taxon>Microbotryales</taxon>
        <taxon>Microbotryaceae</taxon>
        <taxon>Microbotryum</taxon>
    </lineage>
</organism>
<dbReference type="EMBL" id="FMWP01000125">
    <property type="protein sequence ID" value="SDA02333.1"/>
    <property type="molecule type" value="Genomic_DNA"/>
</dbReference>
<proteinExistence type="predicted"/>
<evidence type="ECO:0000313" key="2">
    <source>
        <dbReference type="Proteomes" id="UP000249723"/>
    </source>
</evidence>
<keyword evidence="2" id="KW-1185">Reference proteome</keyword>
<dbReference type="AlphaFoldDB" id="A0A2X0KUS5"/>